<accession>A0A1V9FF77</accession>
<evidence type="ECO:0000313" key="2">
    <source>
        <dbReference type="Proteomes" id="UP000192796"/>
    </source>
</evidence>
<proteinExistence type="predicted"/>
<evidence type="ECO:0000313" key="1">
    <source>
        <dbReference type="EMBL" id="OQP56876.1"/>
    </source>
</evidence>
<sequence length="619" mass="69773">MKRNAGHAVIAMLITVTAFIQPLRAQWPAVPDVDLSQFKPSDFTDEELDIPYYLKHFHTFANSVLETGPNKGFINISVWRAPDVNKPYDARIMENILSLAYFYCTNRPWNVYYASPALRLRLEAALSFWCHSQNTDGRFSEYGPQQWNLPATAFSTKFMGETIRLLKGGPAIDTALMQNVIVADRKAIMAVLTIEDLYKHGKDYSNQYTNVWAGALAYLSLFPDKEISDRLIARIKQSATDFQSPAGFFYEAGGTDFGYNFNTHHSNLWMAYSYSRNTPLANAFIEEESRYYTWISYNAVPEPASLYYTINRAIEMRQKATTTQSYFITSPLGEAVAGVRAFNMNTDEKKKSVADARKSLEQNWPNVQKLVTGAFSAFSPYAFLHRTHYQWYPSPQQKAAAISQLPYIKSNRFIHQKMDSRNPTVFTYVRQPGYYACFNSGPRLKPQQRYGIGLLWHPKAGSFLQSQTDTDDAAWGTKPENGRLYEADTLDALFSINNKPIHPTPGSHDLPNGTLTVAYKLGTSGKKSIVFHEQAIEVSIQHPGRFTEFIPLLLGNTDSASIIAPGKLKLEKPGGAIYILYDAAAKATLKETTLKSGLQRVMVLGIEETDKLNYSFSTK</sequence>
<dbReference type="RefSeq" id="WP_081155839.1">
    <property type="nucleotide sequence ID" value="NZ_LVYD01000124.1"/>
</dbReference>
<gene>
    <name evidence="1" type="ORF">A3860_09845</name>
</gene>
<name>A0A1V9FF77_9BACT</name>
<dbReference type="STRING" id="1703345.A3860_09845"/>
<dbReference type="OrthoDB" id="611427at2"/>
<dbReference type="Proteomes" id="UP000192796">
    <property type="component" value="Unassembled WGS sequence"/>
</dbReference>
<reference evidence="1 2" key="1">
    <citation type="submission" date="2016-03" db="EMBL/GenBank/DDBJ databases">
        <title>Niastella vici sp. nov., isolated from farmland soil.</title>
        <authorList>
            <person name="Chen L."/>
            <person name="Wang D."/>
            <person name="Yang S."/>
            <person name="Wang G."/>
        </authorList>
    </citation>
    <scope>NUCLEOTIDE SEQUENCE [LARGE SCALE GENOMIC DNA]</scope>
    <source>
        <strain evidence="1 2">DJ57</strain>
    </source>
</reference>
<protein>
    <submittedName>
        <fullName evidence="1">Uncharacterized protein</fullName>
    </submittedName>
</protein>
<comment type="caution">
    <text evidence="1">The sequence shown here is derived from an EMBL/GenBank/DDBJ whole genome shotgun (WGS) entry which is preliminary data.</text>
</comment>
<keyword evidence="2" id="KW-1185">Reference proteome</keyword>
<dbReference type="AlphaFoldDB" id="A0A1V9FF77"/>
<dbReference type="EMBL" id="LVYD01000124">
    <property type="protein sequence ID" value="OQP56876.1"/>
    <property type="molecule type" value="Genomic_DNA"/>
</dbReference>
<organism evidence="1 2">
    <name type="scientific">Niastella vici</name>
    <dbReference type="NCBI Taxonomy" id="1703345"/>
    <lineage>
        <taxon>Bacteria</taxon>
        <taxon>Pseudomonadati</taxon>
        <taxon>Bacteroidota</taxon>
        <taxon>Chitinophagia</taxon>
        <taxon>Chitinophagales</taxon>
        <taxon>Chitinophagaceae</taxon>
        <taxon>Niastella</taxon>
    </lineage>
</organism>